<feature type="transmembrane region" description="Helical" evidence="1">
    <location>
        <begin position="43"/>
        <end position="65"/>
    </location>
</feature>
<keyword evidence="1" id="KW-0812">Transmembrane</keyword>
<evidence type="ECO:0000313" key="3">
    <source>
        <dbReference type="Proteomes" id="UP000464208"/>
    </source>
</evidence>
<protein>
    <submittedName>
        <fullName evidence="2">Uncharacterized protein</fullName>
    </submittedName>
</protein>
<evidence type="ECO:0000313" key="2">
    <source>
        <dbReference type="EMBL" id="QHB48709.1"/>
    </source>
</evidence>
<dbReference type="EMBL" id="MN655998">
    <property type="protein sequence ID" value="QHB48709.1"/>
    <property type="molecule type" value="Genomic_DNA"/>
</dbReference>
<keyword evidence="1" id="KW-1133">Transmembrane helix</keyword>
<reference evidence="2 3" key="1">
    <citation type="submission" date="2019-11" db="EMBL/GenBank/DDBJ databases">
        <authorList>
            <person name="Wei B."/>
        </authorList>
    </citation>
    <scope>NUCLEOTIDE SEQUENCE [LARGE SCALE GENOMIC DNA]</scope>
</reference>
<proteinExistence type="predicted"/>
<keyword evidence="1" id="KW-0472">Membrane</keyword>
<dbReference type="Proteomes" id="UP000464208">
    <property type="component" value="Segment"/>
</dbReference>
<accession>A0A6B9M2S6</accession>
<feature type="transmembrane region" description="Helical" evidence="1">
    <location>
        <begin position="12"/>
        <end position="31"/>
    </location>
</feature>
<sequence>MVVNMTLKNMFFNFVGASILSMLYLVIVWMGDYELTNDENLTVFTVLTMIIYTVFLVLDFIVFLYKTVT</sequence>
<evidence type="ECO:0000256" key="1">
    <source>
        <dbReference type="SAM" id="Phobius"/>
    </source>
</evidence>
<organism evidence="2 3">
    <name type="scientific">Escherichia phage E26</name>
    <dbReference type="NCBI Taxonomy" id="2675201"/>
    <lineage>
        <taxon>Viruses</taxon>
        <taxon>Duplodnaviria</taxon>
        <taxon>Heunggongvirae</taxon>
        <taxon>Uroviricota</taxon>
        <taxon>Caudoviricetes</taxon>
        <taxon>Pantevenvirales</taxon>
        <taxon>Straboviridae</taxon>
        <taxon>Krischvirus</taxon>
        <taxon>Krischvirus gec3s</taxon>
    </lineage>
</organism>
<name>A0A6B9M2S6_9CAUD</name>